<evidence type="ECO:0000256" key="1">
    <source>
        <dbReference type="ARBA" id="ARBA00004167"/>
    </source>
</evidence>
<reference evidence="16 17" key="1">
    <citation type="journal article" date="2021" name="Commun. Biol.">
        <title>The genome of Shorea leprosula (Dipterocarpaceae) highlights the ecological relevance of drought in aseasonal tropical rainforests.</title>
        <authorList>
            <person name="Ng K.K.S."/>
            <person name="Kobayashi M.J."/>
            <person name="Fawcett J.A."/>
            <person name="Hatakeyama M."/>
            <person name="Paape T."/>
            <person name="Ng C.H."/>
            <person name="Ang C.C."/>
            <person name="Tnah L.H."/>
            <person name="Lee C.T."/>
            <person name="Nishiyama T."/>
            <person name="Sese J."/>
            <person name="O'Brien M.J."/>
            <person name="Copetti D."/>
            <person name="Mohd Noor M.I."/>
            <person name="Ong R.C."/>
            <person name="Putra M."/>
            <person name="Sireger I.Z."/>
            <person name="Indrioko S."/>
            <person name="Kosugi Y."/>
            <person name="Izuno A."/>
            <person name="Isagi Y."/>
            <person name="Lee S.L."/>
            <person name="Shimizu K.K."/>
        </authorList>
    </citation>
    <scope>NUCLEOTIDE SEQUENCE [LARGE SCALE GENOMIC DNA]</scope>
    <source>
        <strain evidence="16">214</strain>
    </source>
</reference>
<keyword evidence="10" id="KW-1133">Transmembrane helix</keyword>
<dbReference type="GO" id="GO:0004674">
    <property type="term" value="F:protein serine/threonine kinase activity"/>
    <property type="evidence" value="ECO:0007669"/>
    <property type="project" value="UniProtKB-KW"/>
</dbReference>
<dbReference type="SUPFAM" id="SSF56112">
    <property type="entry name" value="Protein kinase-like (PK-like)"/>
    <property type="match status" value="1"/>
</dbReference>
<evidence type="ECO:0000259" key="15">
    <source>
        <dbReference type="PROSITE" id="PS50011"/>
    </source>
</evidence>
<keyword evidence="2" id="KW-0723">Serine/threonine-protein kinase</keyword>
<dbReference type="EMBL" id="BPVZ01000052">
    <property type="protein sequence ID" value="GKV19301.1"/>
    <property type="molecule type" value="Genomic_DNA"/>
</dbReference>
<feature type="binding site" evidence="14">
    <location>
        <position position="232"/>
    </location>
    <ligand>
        <name>ATP</name>
        <dbReference type="ChEBI" id="CHEBI:30616"/>
    </ligand>
</feature>
<protein>
    <recommendedName>
        <fullName evidence="15">Protein kinase domain-containing protein</fullName>
    </recommendedName>
</protein>
<comment type="caution">
    <text evidence="16">The sequence shown here is derived from an EMBL/GenBank/DDBJ whole genome shotgun (WGS) entry which is preliminary data.</text>
</comment>
<evidence type="ECO:0000256" key="8">
    <source>
        <dbReference type="ARBA" id="ARBA00022777"/>
    </source>
</evidence>
<dbReference type="Proteomes" id="UP001054252">
    <property type="component" value="Unassembled WGS sequence"/>
</dbReference>
<evidence type="ECO:0000256" key="11">
    <source>
        <dbReference type="ARBA" id="ARBA00023136"/>
    </source>
</evidence>
<keyword evidence="11" id="KW-0472">Membrane</keyword>
<accession>A0AAV5K7B4</accession>
<dbReference type="PANTHER" id="PTHR27002">
    <property type="entry name" value="RECEPTOR-LIKE SERINE/THREONINE-PROTEIN KINASE SD1-8"/>
    <property type="match status" value="1"/>
</dbReference>
<name>A0AAV5K7B4_9ROSI</name>
<evidence type="ECO:0000256" key="3">
    <source>
        <dbReference type="ARBA" id="ARBA00022679"/>
    </source>
</evidence>
<evidence type="ECO:0000313" key="17">
    <source>
        <dbReference type="Proteomes" id="UP001054252"/>
    </source>
</evidence>
<evidence type="ECO:0000256" key="10">
    <source>
        <dbReference type="ARBA" id="ARBA00022989"/>
    </source>
</evidence>
<dbReference type="PROSITE" id="PS00107">
    <property type="entry name" value="PROTEIN_KINASE_ATP"/>
    <property type="match status" value="1"/>
</dbReference>
<keyword evidence="7 14" id="KW-0547">Nucleotide-binding</keyword>
<proteinExistence type="predicted"/>
<dbReference type="Gene3D" id="3.30.200.20">
    <property type="entry name" value="Phosphorylase Kinase, domain 1"/>
    <property type="match status" value="1"/>
</dbReference>
<keyword evidence="3" id="KW-0808">Transferase</keyword>
<evidence type="ECO:0000256" key="5">
    <source>
        <dbReference type="ARBA" id="ARBA00022729"/>
    </source>
</evidence>
<keyword evidence="8" id="KW-0418">Kinase</keyword>
<sequence>MKDYGMVWKSRGRSLNEIDLVRGQAVFLGRGWEGSHSEAVHCAMDGEDSGSGQMWIGWWQRDCGILTISQGVETPRREEVNLVPFWVRIYGVPLRRMMVATAGVLGQSIGGVVAIDAGEGRPWSMDYLKVKVEVDVRRPLMRGRRVLLEDGSSIWVSFRYERRFNFCYTFVWGVATSAAADTTTTIELQQYDLNSIEAVTNNFSDSNRLGEGGFGVVYQGRFPNGQEIAAKKRLSRRSGQGVEFKNEAVLVAKLQHRNLVRLLGSCVEGEEKILVYELVPNKSIYYFLFVLCHLLGGKHFLEGTTAAQRVSRFWREGGGRQKEREKRSRFFSLLEPQFQPPSPSSFLIAAQPPFVSPIIFSSDLLAFLASEVAGQIRSLLVRLSSFFVHINPQPQSIFFILQQPGSPWNPPASSSFQSSVAPFSVGIFSIKRSFWAAVRGMIRI</sequence>
<evidence type="ECO:0000256" key="9">
    <source>
        <dbReference type="ARBA" id="ARBA00022840"/>
    </source>
</evidence>
<evidence type="ECO:0000256" key="13">
    <source>
        <dbReference type="ARBA" id="ARBA00023180"/>
    </source>
</evidence>
<dbReference type="InterPro" id="IPR017441">
    <property type="entry name" value="Protein_kinase_ATP_BS"/>
</dbReference>
<evidence type="ECO:0000256" key="4">
    <source>
        <dbReference type="ARBA" id="ARBA00022692"/>
    </source>
</evidence>
<organism evidence="16 17">
    <name type="scientific">Rubroshorea leprosula</name>
    <dbReference type="NCBI Taxonomy" id="152421"/>
    <lineage>
        <taxon>Eukaryota</taxon>
        <taxon>Viridiplantae</taxon>
        <taxon>Streptophyta</taxon>
        <taxon>Embryophyta</taxon>
        <taxon>Tracheophyta</taxon>
        <taxon>Spermatophyta</taxon>
        <taxon>Magnoliopsida</taxon>
        <taxon>eudicotyledons</taxon>
        <taxon>Gunneridae</taxon>
        <taxon>Pentapetalae</taxon>
        <taxon>rosids</taxon>
        <taxon>malvids</taxon>
        <taxon>Malvales</taxon>
        <taxon>Dipterocarpaceae</taxon>
        <taxon>Rubroshorea</taxon>
    </lineage>
</organism>
<evidence type="ECO:0000256" key="12">
    <source>
        <dbReference type="ARBA" id="ARBA00023170"/>
    </source>
</evidence>
<gene>
    <name evidence="16" type="ORF">SLEP1_g29584</name>
</gene>
<dbReference type="PROSITE" id="PS50011">
    <property type="entry name" value="PROTEIN_KINASE_DOM"/>
    <property type="match status" value="1"/>
</dbReference>
<dbReference type="FunFam" id="3.30.200.20:FF:000727">
    <property type="entry name" value="Cysteine-rich RLK (RECEPTOR-like protein kinase) 23"/>
    <property type="match status" value="1"/>
</dbReference>
<dbReference type="InterPro" id="IPR011009">
    <property type="entry name" value="Kinase-like_dom_sf"/>
</dbReference>
<keyword evidence="4" id="KW-0812">Transmembrane</keyword>
<dbReference type="GO" id="GO:0005524">
    <property type="term" value="F:ATP binding"/>
    <property type="evidence" value="ECO:0007669"/>
    <property type="project" value="UniProtKB-UniRule"/>
</dbReference>
<keyword evidence="13" id="KW-0325">Glycoprotein</keyword>
<dbReference type="GO" id="GO:0005886">
    <property type="term" value="C:plasma membrane"/>
    <property type="evidence" value="ECO:0007669"/>
    <property type="project" value="TreeGrafter"/>
</dbReference>
<keyword evidence="6" id="KW-0677">Repeat</keyword>
<dbReference type="InterPro" id="IPR001245">
    <property type="entry name" value="Ser-Thr/Tyr_kinase_cat_dom"/>
</dbReference>
<dbReference type="PANTHER" id="PTHR27002:SF1050">
    <property type="entry name" value="CYSTEINE-RICH RECEPTOR-LIKE PROTEIN KINASE 5"/>
    <property type="match status" value="1"/>
</dbReference>
<comment type="subcellular location">
    <subcellularLocation>
        <location evidence="1">Membrane</location>
        <topology evidence="1">Single-pass membrane protein</topology>
    </subcellularLocation>
</comment>
<keyword evidence="12" id="KW-0675">Receptor</keyword>
<keyword evidence="9 14" id="KW-0067">ATP-binding</keyword>
<keyword evidence="17" id="KW-1185">Reference proteome</keyword>
<evidence type="ECO:0000256" key="6">
    <source>
        <dbReference type="ARBA" id="ARBA00022737"/>
    </source>
</evidence>
<dbReference type="AlphaFoldDB" id="A0AAV5K7B4"/>
<keyword evidence="5" id="KW-0732">Signal</keyword>
<evidence type="ECO:0000256" key="7">
    <source>
        <dbReference type="ARBA" id="ARBA00022741"/>
    </source>
</evidence>
<evidence type="ECO:0000256" key="14">
    <source>
        <dbReference type="PROSITE-ProRule" id="PRU10141"/>
    </source>
</evidence>
<dbReference type="Pfam" id="PF07714">
    <property type="entry name" value="PK_Tyr_Ser-Thr"/>
    <property type="match status" value="1"/>
</dbReference>
<dbReference type="InterPro" id="IPR000719">
    <property type="entry name" value="Prot_kinase_dom"/>
</dbReference>
<evidence type="ECO:0000313" key="16">
    <source>
        <dbReference type="EMBL" id="GKV19301.1"/>
    </source>
</evidence>
<evidence type="ECO:0000256" key="2">
    <source>
        <dbReference type="ARBA" id="ARBA00022527"/>
    </source>
</evidence>
<feature type="domain" description="Protein kinase" evidence="15">
    <location>
        <begin position="203"/>
        <end position="444"/>
    </location>
</feature>